<dbReference type="Proteomes" id="UP001214603">
    <property type="component" value="Chromosome 6"/>
</dbReference>
<dbReference type="AlphaFoldDB" id="A0AAF0E2H1"/>
<keyword evidence="1" id="KW-1133">Transmembrane helix</keyword>
<evidence type="ECO:0000313" key="3">
    <source>
        <dbReference type="Proteomes" id="UP001214603"/>
    </source>
</evidence>
<name>A0AAF0E2H1_9BASI</name>
<accession>A0AAF0E2H1</accession>
<reference evidence="2" key="1">
    <citation type="submission" date="2023-03" db="EMBL/GenBank/DDBJ databases">
        <title>Mating type loci evolution in Malassezia.</title>
        <authorList>
            <person name="Coelho M.A."/>
        </authorList>
    </citation>
    <scope>NUCLEOTIDE SEQUENCE</scope>
    <source>
        <strain evidence="2">CBS 7876</strain>
    </source>
</reference>
<gene>
    <name evidence="2" type="ORF">MOBT1_002732</name>
</gene>
<evidence type="ECO:0000256" key="1">
    <source>
        <dbReference type="SAM" id="Phobius"/>
    </source>
</evidence>
<keyword evidence="3" id="KW-1185">Reference proteome</keyword>
<proteinExistence type="predicted"/>
<dbReference type="EMBL" id="CP119939">
    <property type="protein sequence ID" value="WFD04035.1"/>
    <property type="molecule type" value="Genomic_DNA"/>
</dbReference>
<keyword evidence="1" id="KW-0472">Membrane</keyword>
<protein>
    <submittedName>
        <fullName evidence="2">Uncharacterized protein</fullName>
    </submittedName>
</protein>
<keyword evidence="1" id="KW-0812">Transmembrane</keyword>
<feature type="transmembrane region" description="Helical" evidence="1">
    <location>
        <begin position="172"/>
        <end position="193"/>
    </location>
</feature>
<organism evidence="2 3">
    <name type="scientific">Malassezia obtusa</name>
    <dbReference type="NCBI Taxonomy" id="76774"/>
    <lineage>
        <taxon>Eukaryota</taxon>
        <taxon>Fungi</taxon>
        <taxon>Dikarya</taxon>
        <taxon>Basidiomycota</taxon>
        <taxon>Ustilaginomycotina</taxon>
        <taxon>Malasseziomycetes</taxon>
        <taxon>Malasseziales</taxon>
        <taxon>Malasseziaceae</taxon>
        <taxon>Malassezia</taxon>
    </lineage>
</organism>
<evidence type="ECO:0000313" key="2">
    <source>
        <dbReference type="EMBL" id="WFD04035.1"/>
    </source>
</evidence>
<sequence>MHPSPTPRRFQIAPGSEGAWVALYTDYDDFETAVHVYKRKTDALGTLLLRLPTSVRWFLTQRYQLRVSSPANVRHRLTQIPAEFAIEVVSSDMLGGEPQPSPRPCELLLAKITAHATGVPLRTVQHTERLGPVLRMAERFFGWAAPQGADAPFLPFDLTFERVYLGGIPSSVLWMLAYAALAILAASLVYTSFLRILRTVPDADLPPERRQKVE</sequence>